<dbReference type="InterPro" id="IPR036249">
    <property type="entry name" value="Thioredoxin-like_sf"/>
</dbReference>
<dbReference type="SUPFAM" id="SSF52833">
    <property type="entry name" value="Thioredoxin-like"/>
    <property type="match status" value="1"/>
</dbReference>
<dbReference type="InterPro" id="IPR010987">
    <property type="entry name" value="Glutathione-S-Trfase_C-like"/>
</dbReference>
<evidence type="ECO:0000313" key="7">
    <source>
        <dbReference type="EMBL" id="KAH7144556.1"/>
    </source>
</evidence>
<dbReference type="PROSITE" id="PS51375">
    <property type="entry name" value="PPR"/>
    <property type="match status" value="2"/>
</dbReference>
<dbReference type="OrthoDB" id="185373at2759"/>
<feature type="repeat" description="PPR" evidence="3">
    <location>
        <begin position="832"/>
        <end position="866"/>
    </location>
</feature>
<dbReference type="Gene3D" id="1.20.1050.10">
    <property type="match status" value="1"/>
</dbReference>
<dbReference type="PROSITE" id="PS50404">
    <property type="entry name" value="GST_NTER"/>
    <property type="match status" value="1"/>
</dbReference>
<dbReference type="EMBL" id="JAGMUU010000010">
    <property type="protein sequence ID" value="KAH7144556.1"/>
    <property type="molecule type" value="Genomic_DNA"/>
</dbReference>
<evidence type="ECO:0000256" key="3">
    <source>
        <dbReference type="PROSITE-ProRule" id="PRU00708"/>
    </source>
</evidence>
<dbReference type="InterPro" id="IPR011990">
    <property type="entry name" value="TPR-like_helical_dom_sf"/>
</dbReference>
<sequence length="1093" mass="122496">MAATEQPKITLHWLNRSRSQRIIWLLEELKLPYDLEIYHRNEQTRRGPPELEKVHPLGKSPVITIQAPGAAEPILLAESGFITQYLVENTPEGSKLIPQRWRDGMEGKLGGETEAWMRYQYYLHFAEGSFMPVFVLALFIGALRSSQVPFFIRPITSMVANRIFSTYILPNTKRSLALLETHLSTGGGQDYLCGNALTAADILMSFPLTATKDKLDDFGSFEGGSWRAEFPRVAEYVGRLEANEGYKASVAKIEAIDGKCSSQLRSVAVQRLGVAARFATLADPPDQSQSPQRHPNGSFQSRLATFNETAKGSQDPALALFNDVVSPAANESPSGDLAERRVLGELEIVAKIDELLKKNLTLKGEYNAFRKDIWPHVKEMRGQVPMPIYNAVCVILARMRTQLSWVGEASGISLEVAEMYSDLGRFDLKLRNDLVMNLCYNITQVKRPTQQRQALLKQLITLWKHISQLKRASEAQEGPRFALPSTQDVLEDLDRRPDLPEDQIRPITLERALASLFLAFPPPQAATILPALLSTVAVLSDGRYSGQTRRIEAAPLLNLVRLALSRLGSLGSKINEENVGEIFKLKSRFPFKKQQILQAYVVEQLGFITKMLLYKSDEWQGGLDLSMDPELAKIMGLSTFHKQLRVAYGSRNTGAILSIWQNMISCLRDYPRLGEEIRNDPHFLDFWVFVWCGVRRANRVQETMDLMNELGIQPTVKTYTSMLHGWKLCKDTAKIEALWGQLVQSGLKLDVIIWTARISALIDGGRPQEGINALIQMVTTWKNAVKSGHEADVVEPTIAVVNAAFNGLLRLGDPQKANEVLAWAGREGFMPDVRTYNILLRESLRSDDSESAKDLLRSMRNQNIEPDSATFTILLEGVISRMGDNASPEEQVLAVDQVFADIESAKLKPNQETYAKMLYSVARLPNGSEEAIAAVQAHMVSKGMKVTAYMVTILIERALSLNPPNIDAVRELLHKHKLKSVDQGDQTLWERVVSAYSVAGEQDEALAIFDELANAGRPVTSLPCLLDLVRMLLERQDREAAERVVGVVLAHKLKSSEAFNNRYWRHHFWYLARENGLLNRADLPEEVIKHLAG</sequence>
<accession>A0A9P9J1F5</accession>
<feature type="domain" description="GST N-terminal" evidence="5">
    <location>
        <begin position="6"/>
        <end position="94"/>
    </location>
</feature>
<dbReference type="InterPro" id="IPR050872">
    <property type="entry name" value="PPR_P_subfamily"/>
</dbReference>
<comment type="similarity">
    <text evidence="1">Belongs to the GST superfamily.</text>
</comment>
<evidence type="ECO:0000256" key="1">
    <source>
        <dbReference type="ARBA" id="ARBA00007409"/>
    </source>
</evidence>
<evidence type="ECO:0000259" key="6">
    <source>
        <dbReference type="PROSITE" id="PS50405"/>
    </source>
</evidence>
<feature type="transmembrane region" description="Helical" evidence="4">
    <location>
        <begin position="121"/>
        <end position="143"/>
    </location>
</feature>
<feature type="repeat" description="PPR" evidence="3">
    <location>
        <begin position="985"/>
        <end position="1019"/>
    </location>
</feature>
<dbReference type="Pfam" id="PF13812">
    <property type="entry name" value="PPR_3"/>
    <property type="match status" value="1"/>
</dbReference>
<evidence type="ECO:0000256" key="2">
    <source>
        <dbReference type="ARBA" id="ARBA00007626"/>
    </source>
</evidence>
<dbReference type="NCBIfam" id="TIGR00756">
    <property type="entry name" value="PPR"/>
    <property type="match status" value="1"/>
</dbReference>
<organism evidence="7 8">
    <name type="scientific">Dactylonectria estremocensis</name>
    <dbReference type="NCBI Taxonomy" id="1079267"/>
    <lineage>
        <taxon>Eukaryota</taxon>
        <taxon>Fungi</taxon>
        <taxon>Dikarya</taxon>
        <taxon>Ascomycota</taxon>
        <taxon>Pezizomycotina</taxon>
        <taxon>Sordariomycetes</taxon>
        <taxon>Hypocreomycetidae</taxon>
        <taxon>Hypocreales</taxon>
        <taxon>Nectriaceae</taxon>
        <taxon>Dactylonectria</taxon>
    </lineage>
</organism>
<dbReference type="Pfam" id="PF00043">
    <property type="entry name" value="GST_C"/>
    <property type="match status" value="1"/>
</dbReference>
<dbReference type="CDD" id="cd03189">
    <property type="entry name" value="GST_C_GTT1_like"/>
    <property type="match status" value="1"/>
</dbReference>
<evidence type="ECO:0000259" key="5">
    <source>
        <dbReference type="PROSITE" id="PS50404"/>
    </source>
</evidence>
<dbReference type="Pfam" id="PF13409">
    <property type="entry name" value="GST_N_2"/>
    <property type="match status" value="1"/>
</dbReference>
<reference evidence="7" key="1">
    <citation type="journal article" date="2021" name="Nat. Commun.">
        <title>Genetic determinants of endophytism in the Arabidopsis root mycobiome.</title>
        <authorList>
            <person name="Mesny F."/>
            <person name="Miyauchi S."/>
            <person name="Thiergart T."/>
            <person name="Pickel B."/>
            <person name="Atanasova L."/>
            <person name="Karlsson M."/>
            <person name="Huettel B."/>
            <person name="Barry K.W."/>
            <person name="Haridas S."/>
            <person name="Chen C."/>
            <person name="Bauer D."/>
            <person name="Andreopoulos W."/>
            <person name="Pangilinan J."/>
            <person name="LaButti K."/>
            <person name="Riley R."/>
            <person name="Lipzen A."/>
            <person name="Clum A."/>
            <person name="Drula E."/>
            <person name="Henrissat B."/>
            <person name="Kohler A."/>
            <person name="Grigoriev I.V."/>
            <person name="Martin F.M."/>
            <person name="Hacquard S."/>
        </authorList>
    </citation>
    <scope>NUCLEOTIDE SEQUENCE</scope>
    <source>
        <strain evidence="7">MPI-CAGE-AT-0021</strain>
    </source>
</reference>
<dbReference type="SFLD" id="SFLDS00019">
    <property type="entry name" value="Glutathione_Transferase_(cytos"/>
    <property type="match status" value="1"/>
</dbReference>
<dbReference type="InterPro" id="IPR004046">
    <property type="entry name" value="GST_C"/>
</dbReference>
<keyword evidence="4" id="KW-0812">Transmembrane</keyword>
<protein>
    <recommendedName>
        <fullName evidence="9">Glutathione S-transferase</fullName>
    </recommendedName>
</protein>
<dbReference type="Gene3D" id="3.40.30.10">
    <property type="entry name" value="Glutaredoxin"/>
    <property type="match status" value="1"/>
</dbReference>
<dbReference type="SFLD" id="SFLDG00358">
    <property type="entry name" value="Main_(cytGST)"/>
    <property type="match status" value="1"/>
</dbReference>
<keyword evidence="4" id="KW-0472">Membrane</keyword>
<proteinExistence type="inferred from homology"/>
<dbReference type="PANTHER" id="PTHR46128">
    <property type="entry name" value="MITOCHONDRIAL GROUP I INTRON SPLICING FACTOR CCM1"/>
    <property type="match status" value="1"/>
</dbReference>
<feature type="domain" description="GST C-terminal" evidence="6">
    <location>
        <begin position="112"/>
        <end position="268"/>
    </location>
</feature>
<dbReference type="AlphaFoldDB" id="A0A9P9J1F5"/>
<dbReference type="Gene3D" id="1.25.40.10">
    <property type="entry name" value="Tetratricopeptide repeat domain"/>
    <property type="match status" value="3"/>
</dbReference>
<keyword evidence="4" id="KW-1133">Transmembrane helix</keyword>
<evidence type="ECO:0000313" key="8">
    <source>
        <dbReference type="Proteomes" id="UP000717696"/>
    </source>
</evidence>
<name>A0A9P9J1F5_9HYPO</name>
<dbReference type="InterPro" id="IPR004045">
    <property type="entry name" value="Glutathione_S-Trfase_N"/>
</dbReference>
<dbReference type="Proteomes" id="UP000717696">
    <property type="component" value="Unassembled WGS sequence"/>
</dbReference>
<dbReference type="PROSITE" id="PS50405">
    <property type="entry name" value="GST_CTER"/>
    <property type="match status" value="1"/>
</dbReference>
<dbReference type="InterPro" id="IPR040079">
    <property type="entry name" value="Glutathione_S-Trfase"/>
</dbReference>
<dbReference type="InterPro" id="IPR036282">
    <property type="entry name" value="Glutathione-S-Trfase_C_sf"/>
</dbReference>
<dbReference type="SUPFAM" id="SSF47616">
    <property type="entry name" value="GST C-terminal domain-like"/>
    <property type="match status" value="1"/>
</dbReference>
<evidence type="ECO:0000256" key="4">
    <source>
        <dbReference type="SAM" id="Phobius"/>
    </source>
</evidence>
<keyword evidence="8" id="KW-1185">Reference proteome</keyword>
<evidence type="ECO:0008006" key="9">
    <source>
        <dbReference type="Google" id="ProtNLM"/>
    </source>
</evidence>
<comment type="caution">
    <text evidence="7">The sequence shown here is derived from an EMBL/GenBank/DDBJ whole genome shotgun (WGS) entry which is preliminary data.</text>
</comment>
<dbReference type="CDD" id="cd03046">
    <property type="entry name" value="GST_N_GTT1_like"/>
    <property type="match status" value="1"/>
</dbReference>
<gene>
    <name evidence="7" type="ORF">B0J13DRAFT_623091</name>
</gene>
<dbReference type="InterPro" id="IPR002885">
    <property type="entry name" value="PPR_rpt"/>
</dbReference>
<dbReference type="PANTHER" id="PTHR46128:SF211">
    <property type="entry name" value="PENTACOTRIPEPTIDE-REPEAT REGION OF PRORP DOMAIN-CONTAINING PROTEIN"/>
    <property type="match status" value="1"/>
</dbReference>
<comment type="similarity">
    <text evidence="2">Belongs to the PPR family. P subfamily.</text>
</comment>